<evidence type="ECO:0000256" key="7">
    <source>
        <dbReference type="ARBA" id="ARBA00022989"/>
    </source>
</evidence>
<dbReference type="Proteomes" id="UP000728032">
    <property type="component" value="Unassembled WGS sequence"/>
</dbReference>
<dbReference type="EMBL" id="OC946405">
    <property type="protein sequence ID" value="CAD7663249.1"/>
    <property type="molecule type" value="Genomic_DNA"/>
</dbReference>
<evidence type="ECO:0000313" key="14">
    <source>
        <dbReference type="Proteomes" id="UP000728032"/>
    </source>
</evidence>
<evidence type="ECO:0000256" key="4">
    <source>
        <dbReference type="ARBA" id="ARBA00022692"/>
    </source>
</evidence>
<comment type="similarity">
    <text evidence="2 12">Belongs to the CybS family.</text>
</comment>
<proteinExistence type="inferred from homology"/>
<keyword evidence="8 12" id="KW-0496">Mitochondrion</keyword>
<evidence type="ECO:0000256" key="2">
    <source>
        <dbReference type="ARBA" id="ARBA00007294"/>
    </source>
</evidence>
<dbReference type="Pfam" id="PF05328">
    <property type="entry name" value="CybS"/>
    <property type="match status" value="1"/>
</dbReference>
<keyword evidence="6 12" id="KW-0809">Transit peptide</keyword>
<evidence type="ECO:0000256" key="10">
    <source>
        <dbReference type="PIRSR" id="PIRSR607992-1"/>
    </source>
</evidence>
<protein>
    <recommendedName>
        <fullName evidence="12">Succinate dehydrogenase [ubiquinone] cytochrome b small subunit</fullName>
    </recommendedName>
</protein>
<dbReference type="PANTHER" id="PTHR13337:SF2">
    <property type="entry name" value="SUCCINATE DEHYDROGENASE [UBIQUINONE] CYTOCHROME B SMALL SUBUNIT, MITOCHONDRIAL"/>
    <property type="match status" value="1"/>
</dbReference>
<feature type="binding site" description="axial binding residue" evidence="11">
    <location>
        <position position="128"/>
    </location>
    <ligand>
        <name>heme b</name>
        <dbReference type="ChEBI" id="CHEBI:60344"/>
        <note>ligand shared with SDHC</note>
    </ligand>
    <ligandPart>
        <name>Fe</name>
        <dbReference type="ChEBI" id="CHEBI:18248"/>
    </ligandPart>
</feature>
<evidence type="ECO:0000256" key="5">
    <source>
        <dbReference type="ARBA" id="ARBA00022792"/>
    </source>
</evidence>
<keyword evidence="3 12" id="KW-0813">Transport</keyword>
<dbReference type="GO" id="GO:0006121">
    <property type="term" value="P:mitochondrial electron transport, succinate to ubiquinone"/>
    <property type="evidence" value="ECO:0007669"/>
    <property type="project" value="TreeGrafter"/>
</dbReference>
<keyword evidence="12" id="KW-0349">Heme</keyword>
<name>A0A7R9MNB9_9ACAR</name>
<comment type="caution">
    <text evidence="12">Lacks conserved residue(s) required for the propagation of feature annotation.</text>
</comment>
<dbReference type="InterPro" id="IPR007992">
    <property type="entry name" value="CybS"/>
</dbReference>
<dbReference type="GO" id="GO:0006099">
    <property type="term" value="P:tricarboxylic acid cycle"/>
    <property type="evidence" value="ECO:0007669"/>
    <property type="project" value="UniProtKB-KW"/>
</dbReference>
<evidence type="ECO:0000256" key="11">
    <source>
        <dbReference type="PIRSR" id="PIRSR607992-2"/>
    </source>
</evidence>
<evidence type="ECO:0000256" key="3">
    <source>
        <dbReference type="ARBA" id="ARBA00022448"/>
    </source>
</evidence>
<keyword evidence="11 12" id="KW-0479">Metal-binding</keyword>
<comment type="subcellular location">
    <subcellularLocation>
        <location evidence="1 12">Mitochondrion inner membrane</location>
        <topology evidence="1 12">Multi-pass membrane protein</topology>
    </subcellularLocation>
</comment>
<gene>
    <name evidence="13" type="ORF">ONB1V03_LOCUS19809</name>
</gene>
<dbReference type="GO" id="GO:0046872">
    <property type="term" value="F:metal ion binding"/>
    <property type="evidence" value="ECO:0007669"/>
    <property type="project" value="UniProtKB-KW"/>
</dbReference>
<sequence length="189" mass="20271">MSFLRFVAKSGCSPLITRQLSLQSMACLTRSSSPKLLATNACIHTTNTNNGSLDGRQPLLPRQLLQQLSTRLLSSSASGAAAQGSHNHSKLWSLERYVSLGLLGVIPAALAVPNPALDYLLALSLVIHVHWGLEAIVVDYIRPSIFGSVVAKLMVAYVYMLSIAALAGLFYFNYTDVGLGVAIRMAAKI</sequence>
<evidence type="ECO:0000256" key="1">
    <source>
        <dbReference type="ARBA" id="ARBA00004448"/>
    </source>
</evidence>
<keyword evidence="12" id="KW-0816">Tricarboxylic acid cycle</keyword>
<keyword evidence="14" id="KW-1185">Reference proteome</keyword>
<keyword evidence="5 12" id="KW-0999">Mitochondrion inner membrane</keyword>
<reference evidence="13" key="1">
    <citation type="submission" date="2020-11" db="EMBL/GenBank/DDBJ databases">
        <authorList>
            <person name="Tran Van P."/>
        </authorList>
    </citation>
    <scope>NUCLEOTIDE SEQUENCE</scope>
</reference>
<evidence type="ECO:0000256" key="12">
    <source>
        <dbReference type="RuleBase" id="RU364031"/>
    </source>
</evidence>
<dbReference type="EMBL" id="CAJPVJ010031580">
    <property type="protein sequence ID" value="CAG2180386.1"/>
    <property type="molecule type" value="Genomic_DNA"/>
</dbReference>
<dbReference type="InterPro" id="IPR034804">
    <property type="entry name" value="SQR/QFR_C/D"/>
</dbReference>
<keyword evidence="7 12" id="KW-1133">Transmembrane helix</keyword>
<evidence type="ECO:0000313" key="13">
    <source>
        <dbReference type="EMBL" id="CAD7663249.1"/>
    </source>
</evidence>
<evidence type="ECO:0000256" key="6">
    <source>
        <dbReference type="ARBA" id="ARBA00022946"/>
    </source>
</evidence>
<accession>A0A7R9MNB9</accession>
<evidence type="ECO:0000256" key="9">
    <source>
        <dbReference type="ARBA" id="ARBA00023136"/>
    </source>
</evidence>
<dbReference type="GO" id="GO:0005743">
    <property type="term" value="C:mitochondrial inner membrane"/>
    <property type="evidence" value="ECO:0007669"/>
    <property type="project" value="UniProtKB-SubCell"/>
</dbReference>
<keyword evidence="9 12" id="KW-0472">Membrane</keyword>
<dbReference type="PANTHER" id="PTHR13337">
    <property type="entry name" value="SUCCINATE DEHYDROGENASE"/>
    <property type="match status" value="1"/>
</dbReference>
<dbReference type="CDD" id="cd03496">
    <property type="entry name" value="SQR_TypeC_CybS"/>
    <property type="match status" value="1"/>
</dbReference>
<dbReference type="GO" id="GO:0048039">
    <property type="term" value="F:ubiquinone binding"/>
    <property type="evidence" value="ECO:0007669"/>
    <property type="project" value="TreeGrafter"/>
</dbReference>
<keyword evidence="12" id="KW-0249">Electron transport</keyword>
<evidence type="ECO:0000256" key="8">
    <source>
        <dbReference type="ARBA" id="ARBA00023128"/>
    </source>
</evidence>
<comment type="function">
    <text evidence="12">Membrane-anchoring subunit of succinate dehydrogenase (SDH) that is involved in complex II of the mitochondrial electron transport chain and is responsible for transferring electrons from succinate to ubiquinone (coenzyme Q).</text>
</comment>
<dbReference type="OrthoDB" id="18577at2759"/>
<dbReference type="Gene3D" id="1.20.1300.10">
    <property type="entry name" value="Fumarate reductase/succinate dehydrogenase, transmembrane subunit"/>
    <property type="match status" value="1"/>
</dbReference>
<dbReference type="GO" id="GO:0020037">
    <property type="term" value="F:heme binding"/>
    <property type="evidence" value="ECO:0007669"/>
    <property type="project" value="TreeGrafter"/>
</dbReference>
<keyword evidence="11" id="KW-0408">Iron</keyword>
<feature type="binding site" evidence="10">
    <location>
        <position position="140"/>
    </location>
    <ligand>
        <name>a ubiquinone</name>
        <dbReference type="ChEBI" id="CHEBI:16389"/>
        <note>ligand shared with IP/SDHB</note>
    </ligand>
</feature>
<organism evidence="13">
    <name type="scientific">Oppiella nova</name>
    <dbReference type="NCBI Taxonomy" id="334625"/>
    <lineage>
        <taxon>Eukaryota</taxon>
        <taxon>Metazoa</taxon>
        <taxon>Ecdysozoa</taxon>
        <taxon>Arthropoda</taxon>
        <taxon>Chelicerata</taxon>
        <taxon>Arachnida</taxon>
        <taxon>Acari</taxon>
        <taxon>Acariformes</taxon>
        <taxon>Sarcoptiformes</taxon>
        <taxon>Oribatida</taxon>
        <taxon>Brachypylina</taxon>
        <taxon>Oppioidea</taxon>
        <taxon>Oppiidae</taxon>
        <taxon>Oppiella</taxon>
    </lineage>
</organism>
<keyword evidence="4 12" id="KW-0812">Transmembrane</keyword>
<feature type="transmembrane region" description="Helical" evidence="12">
    <location>
        <begin position="153"/>
        <end position="172"/>
    </location>
</feature>
<dbReference type="AlphaFoldDB" id="A0A7R9MNB9"/>